<accession>A0A1R1EUP3</accession>
<reference evidence="2 3" key="1">
    <citation type="submission" date="2016-11" db="EMBL/GenBank/DDBJ databases">
        <title>Paenibacillus species isolates.</title>
        <authorList>
            <person name="Beno S.M."/>
        </authorList>
    </citation>
    <scope>NUCLEOTIDE SEQUENCE [LARGE SCALE GENOMIC DNA]</scope>
    <source>
        <strain evidence="2 3">FSL R5-0378</strain>
    </source>
</reference>
<dbReference type="PANTHER" id="PTHR38451">
    <property type="entry name" value="TRNA (ADENINE(22)-N(1))-METHYLTRANSFERASE"/>
    <property type="match status" value="1"/>
</dbReference>
<dbReference type="PIRSF" id="PIRSF018637">
    <property type="entry name" value="TrmK"/>
    <property type="match status" value="1"/>
</dbReference>
<organism evidence="2 3">
    <name type="scientific">Paenibacillus rhizosphaerae</name>
    <dbReference type="NCBI Taxonomy" id="297318"/>
    <lineage>
        <taxon>Bacteria</taxon>
        <taxon>Bacillati</taxon>
        <taxon>Bacillota</taxon>
        <taxon>Bacilli</taxon>
        <taxon>Bacillales</taxon>
        <taxon>Paenibacillaceae</taxon>
        <taxon>Paenibacillus</taxon>
    </lineage>
</organism>
<comment type="caution">
    <text evidence="2">The sequence shown here is derived from an EMBL/GenBank/DDBJ whole genome shotgun (WGS) entry which is preliminary data.</text>
</comment>
<evidence type="ECO:0000256" key="1">
    <source>
        <dbReference type="SAM" id="Coils"/>
    </source>
</evidence>
<dbReference type="STRING" id="297318.BK138_12075"/>
<dbReference type="InterPro" id="IPR006901">
    <property type="entry name" value="TrmK"/>
</dbReference>
<keyword evidence="1" id="KW-0175">Coiled coil</keyword>
<name>A0A1R1EUP3_9BACL</name>
<dbReference type="PANTHER" id="PTHR38451:SF1">
    <property type="entry name" value="TRNA (ADENINE(22)-N(1))-METHYLTRANSFERASE"/>
    <property type="match status" value="1"/>
</dbReference>
<keyword evidence="3" id="KW-1185">Reference proteome</keyword>
<dbReference type="Gene3D" id="1.10.287.1890">
    <property type="match status" value="1"/>
</dbReference>
<keyword evidence="2" id="KW-0489">Methyltransferase</keyword>
<keyword evidence="2" id="KW-0808">Transferase</keyword>
<feature type="coiled-coil region" evidence="1">
    <location>
        <begin position="229"/>
        <end position="256"/>
    </location>
</feature>
<dbReference type="GO" id="GO:0032259">
    <property type="term" value="P:methylation"/>
    <property type="evidence" value="ECO:0007669"/>
    <property type="project" value="UniProtKB-KW"/>
</dbReference>
<dbReference type="Gene3D" id="3.40.50.150">
    <property type="entry name" value="Vaccinia Virus protein VP39"/>
    <property type="match status" value="1"/>
</dbReference>
<dbReference type="InterPro" id="IPR029063">
    <property type="entry name" value="SAM-dependent_MTases_sf"/>
</dbReference>
<dbReference type="RefSeq" id="WP_076169816.1">
    <property type="nucleotide sequence ID" value="NZ_MRTP01000002.1"/>
</dbReference>
<dbReference type="Proteomes" id="UP000187172">
    <property type="component" value="Unassembled WGS sequence"/>
</dbReference>
<evidence type="ECO:0000313" key="3">
    <source>
        <dbReference type="Proteomes" id="UP000187172"/>
    </source>
</evidence>
<dbReference type="Pfam" id="PF04816">
    <property type="entry name" value="TrmK"/>
    <property type="match status" value="1"/>
</dbReference>
<dbReference type="AlphaFoldDB" id="A0A1R1EUP3"/>
<protein>
    <submittedName>
        <fullName evidence="2">tRNA (Adenine-N(1))-methyltransferase</fullName>
    </submittedName>
</protein>
<gene>
    <name evidence="2" type="ORF">BK138_12075</name>
</gene>
<evidence type="ECO:0000313" key="2">
    <source>
        <dbReference type="EMBL" id="OMF55422.1"/>
    </source>
</evidence>
<dbReference type="EMBL" id="MRTP01000002">
    <property type="protein sequence ID" value="OMF55422.1"/>
    <property type="molecule type" value="Genomic_DNA"/>
</dbReference>
<sequence length="258" mass="28186">MKLSRRLQLIMEQIPDGSRLADIGSDHALLPVAAVEAGRAIKAVAGEVNQGPLQAAAKQVAEAGRGEYISVRLGDGLAVISPGEVDVITIAGMGGSLIASILNEGQDKLSGVKRLILQPNVGEDLLRRWLLDHAWVLVSEMIIEEDGKIYEILTAVPEHSSPLRSNEELYRERSWKAGEASGDVILSRELLIRMGPWLLEQPNEVFVAKWQGELVKMEGILKSVSSSKLPSAAAKARELTEEMKQIREVLACLQKDKR</sequence>
<proteinExistence type="predicted"/>
<dbReference type="GO" id="GO:0160105">
    <property type="term" value="F:tRNA (adenine(22)-N1)-methyltransferase activity"/>
    <property type="evidence" value="ECO:0007669"/>
    <property type="project" value="InterPro"/>
</dbReference>
<dbReference type="SUPFAM" id="SSF53335">
    <property type="entry name" value="S-adenosyl-L-methionine-dependent methyltransferases"/>
    <property type="match status" value="1"/>
</dbReference>